<dbReference type="PROSITE" id="PS00061">
    <property type="entry name" value="ADH_SHORT"/>
    <property type="match status" value="1"/>
</dbReference>
<name>A0A245ZIF8_9SPHN</name>
<dbReference type="Pfam" id="PF13561">
    <property type="entry name" value="adh_short_C2"/>
    <property type="match status" value="1"/>
</dbReference>
<dbReference type="Proteomes" id="UP000197290">
    <property type="component" value="Unassembled WGS sequence"/>
</dbReference>
<evidence type="ECO:0000313" key="4">
    <source>
        <dbReference type="Proteomes" id="UP000197290"/>
    </source>
</evidence>
<dbReference type="AlphaFoldDB" id="A0A245ZIF8"/>
<dbReference type="RefSeq" id="WP_088367796.1">
    <property type="nucleotide sequence ID" value="NZ_NBBI01000004.1"/>
</dbReference>
<dbReference type="InterPro" id="IPR036291">
    <property type="entry name" value="NAD(P)-bd_dom_sf"/>
</dbReference>
<dbReference type="PANTHER" id="PTHR42760">
    <property type="entry name" value="SHORT-CHAIN DEHYDROGENASES/REDUCTASES FAMILY MEMBER"/>
    <property type="match status" value="1"/>
</dbReference>
<reference evidence="3 4" key="1">
    <citation type="submission" date="2017-03" db="EMBL/GenBank/DDBJ databases">
        <title>Genome sequence of Sphingomonas dokdonensis DSM 21029.</title>
        <authorList>
            <person name="Poehlein A."/>
            <person name="Wuebbeler J.H."/>
            <person name="Steinbuechel A."/>
            <person name="Daniel R."/>
        </authorList>
    </citation>
    <scope>NUCLEOTIDE SEQUENCE [LARGE SCALE GENOMIC DNA]</scope>
    <source>
        <strain evidence="3 4">DSM 21029</strain>
    </source>
</reference>
<sequence>MAYKPFDLSGRVALITGGNGGIGIGMADALAQAGADVVIWGNNPTKNAAAQERLAAHGTRILVERVDVSDEAAVGDGVARAVDTMGRLDFVAANAGVGEGADSFDTMSTDLWRRVLAVNLDGVFWTLREAARHMVSRAKGGDLGGSLLATSSTSAVHGAPRNQAYAATKGALLPMMRGLAVEYARYGIRANAILPGWIATDMTSRAQGNDRFNEKVISRVPMRRWGEPEDFGGLAVYLASDASRFHTGDTFTIDGGYTIF</sequence>
<dbReference type="InterPro" id="IPR020904">
    <property type="entry name" value="Sc_DH/Rdtase_CS"/>
</dbReference>
<protein>
    <submittedName>
        <fullName evidence="3">Gluconate 5-dehydrogenase</fullName>
        <ecNumber evidence="3">1.1.1.69</ecNumber>
    </submittedName>
</protein>
<comment type="similarity">
    <text evidence="1">Belongs to the short-chain dehydrogenases/reductases (SDR) family.</text>
</comment>
<proteinExistence type="inferred from homology"/>
<gene>
    <name evidence="3" type="primary">gno_2</name>
    <name evidence="3" type="ORF">SPDO_25030</name>
</gene>
<dbReference type="Gene3D" id="3.40.50.720">
    <property type="entry name" value="NAD(P)-binding Rossmann-like Domain"/>
    <property type="match status" value="1"/>
</dbReference>
<comment type="caution">
    <text evidence="3">The sequence shown here is derived from an EMBL/GenBank/DDBJ whole genome shotgun (WGS) entry which is preliminary data.</text>
</comment>
<dbReference type="PRINTS" id="PR00081">
    <property type="entry name" value="GDHRDH"/>
</dbReference>
<dbReference type="OrthoDB" id="9796652at2"/>
<dbReference type="PANTHER" id="PTHR42760:SF115">
    <property type="entry name" value="3-OXOACYL-[ACYL-CARRIER-PROTEIN] REDUCTASE FABG"/>
    <property type="match status" value="1"/>
</dbReference>
<evidence type="ECO:0000256" key="2">
    <source>
        <dbReference type="ARBA" id="ARBA00023002"/>
    </source>
</evidence>
<keyword evidence="2 3" id="KW-0560">Oxidoreductase</keyword>
<evidence type="ECO:0000256" key="1">
    <source>
        <dbReference type="ARBA" id="ARBA00006484"/>
    </source>
</evidence>
<keyword evidence="4" id="KW-1185">Reference proteome</keyword>
<dbReference type="EC" id="1.1.1.69" evidence="3"/>
<dbReference type="FunFam" id="3.40.50.720:FF:000084">
    <property type="entry name" value="Short-chain dehydrogenase reductase"/>
    <property type="match status" value="1"/>
</dbReference>
<dbReference type="SUPFAM" id="SSF51735">
    <property type="entry name" value="NAD(P)-binding Rossmann-fold domains"/>
    <property type="match status" value="1"/>
</dbReference>
<accession>A0A245ZIF8</accession>
<dbReference type="InterPro" id="IPR002347">
    <property type="entry name" value="SDR_fam"/>
</dbReference>
<dbReference type="GO" id="GO:0008874">
    <property type="term" value="F:gluconate 5-dehydrogenase activity"/>
    <property type="evidence" value="ECO:0007669"/>
    <property type="project" value="UniProtKB-EC"/>
</dbReference>
<evidence type="ECO:0000313" key="3">
    <source>
        <dbReference type="EMBL" id="OWK29513.1"/>
    </source>
</evidence>
<dbReference type="EMBL" id="NBBI01000004">
    <property type="protein sequence ID" value="OWK29513.1"/>
    <property type="molecule type" value="Genomic_DNA"/>
</dbReference>
<organism evidence="3 4">
    <name type="scientific">Sphingomonas dokdonensis</name>
    <dbReference type="NCBI Taxonomy" id="344880"/>
    <lineage>
        <taxon>Bacteria</taxon>
        <taxon>Pseudomonadati</taxon>
        <taxon>Pseudomonadota</taxon>
        <taxon>Alphaproteobacteria</taxon>
        <taxon>Sphingomonadales</taxon>
        <taxon>Sphingomonadaceae</taxon>
        <taxon>Sphingomonas</taxon>
    </lineage>
</organism>